<evidence type="ECO:0000313" key="1">
    <source>
        <dbReference type="EnsemblMetazoa" id="CJA02464.1"/>
    </source>
</evidence>
<reference evidence="2" key="1">
    <citation type="submission" date="2010-08" db="EMBL/GenBank/DDBJ databases">
        <authorList>
            <consortium name="Caenorhabditis japonica Sequencing Consortium"/>
            <person name="Wilson R.K."/>
        </authorList>
    </citation>
    <scope>NUCLEOTIDE SEQUENCE [LARGE SCALE GENOMIC DNA]</scope>
    <source>
        <strain evidence="2">DF5081</strain>
    </source>
</reference>
<name>A0A8R1DHR2_CAEJA</name>
<dbReference type="Pfam" id="PF05380">
    <property type="entry name" value="Peptidase_A17"/>
    <property type="match status" value="1"/>
</dbReference>
<dbReference type="Gene3D" id="3.30.70.270">
    <property type="match status" value="1"/>
</dbReference>
<dbReference type="Proteomes" id="UP000005237">
    <property type="component" value="Unassembled WGS sequence"/>
</dbReference>
<sequence>MLALDISDRDACRFLWVTPGNSHPTFYRFARVPFGVKTSPYLLNAVVQKHLQTVSNDMTKAIQQNIYVDNVFYGVETTNEGLAFFNKSSSVEAEQRILGIHWNIETDTWQIKFPPSSSSKKLTKRRVLSIVSSVFDPLGTIAPVVLSGKLVFQSVWDRQHGWDSDSLSDEEKKQWSLIVTSWKGEPIARPRMLFKTAVNSSDKFQLYIFADACEYAYGAVAYLRRIIDNSIDTAFNMAKVKVAPQKKQFTIPQLELLAAEKATLLSVFLKKELNLEITTTVIWSDSLLGKRLQLLRRLWQLLRSSYATVNLRAMGFC</sequence>
<reference evidence="1" key="2">
    <citation type="submission" date="2022-06" db="UniProtKB">
        <authorList>
            <consortium name="EnsemblMetazoa"/>
        </authorList>
    </citation>
    <scope>IDENTIFICATION</scope>
    <source>
        <strain evidence="1">DF5081</strain>
    </source>
</reference>
<dbReference type="AlphaFoldDB" id="A0A8R1DHR2"/>
<dbReference type="Gene3D" id="3.10.10.10">
    <property type="entry name" value="HIV Type 1 Reverse Transcriptase, subunit A, domain 1"/>
    <property type="match status" value="1"/>
</dbReference>
<dbReference type="PANTHER" id="PTHR47331">
    <property type="entry name" value="PHD-TYPE DOMAIN-CONTAINING PROTEIN"/>
    <property type="match status" value="1"/>
</dbReference>
<dbReference type="InterPro" id="IPR008042">
    <property type="entry name" value="Retrotrans_Pao"/>
</dbReference>
<protein>
    <recommendedName>
        <fullName evidence="3">Reverse transcriptase domain-containing protein</fullName>
    </recommendedName>
</protein>
<dbReference type="EnsemblMetazoa" id="CJA02464.1">
    <property type="protein sequence ID" value="CJA02464.1"/>
    <property type="gene ID" value="WBGene00121667"/>
</dbReference>
<proteinExistence type="predicted"/>
<dbReference type="SUPFAM" id="SSF56672">
    <property type="entry name" value="DNA/RNA polymerases"/>
    <property type="match status" value="1"/>
</dbReference>
<dbReference type="InterPro" id="IPR043502">
    <property type="entry name" value="DNA/RNA_pol_sf"/>
</dbReference>
<evidence type="ECO:0008006" key="3">
    <source>
        <dbReference type="Google" id="ProtNLM"/>
    </source>
</evidence>
<accession>A0A8R1DHR2</accession>
<keyword evidence="2" id="KW-1185">Reference proteome</keyword>
<dbReference type="PANTHER" id="PTHR47331:SF6">
    <property type="entry name" value="DOUBLECORTIN DOMAIN-CONTAINING PROTEIN"/>
    <property type="match status" value="1"/>
</dbReference>
<evidence type="ECO:0000313" key="2">
    <source>
        <dbReference type="Proteomes" id="UP000005237"/>
    </source>
</evidence>
<dbReference type="InterPro" id="IPR043128">
    <property type="entry name" value="Rev_trsase/Diguanyl_cyclase"/>
</dbReference>
<organism evidence="1 2">
    <name type="scientific">Caenorhabditis japonica</name>
    <dbReference type="NCBI Taxonomy" id="281687"/>
    <lineage>
        <taxon>Eukaryota</taxon>
        <taxon>Metazoa</taxon>
        <taxon>Ecdysozoa</taxon>
        <taxon>Nematoda</taxon>
        <taxon>Chromadorea</taxon>
        <taxon>Rhabditida</taxon>
        <taxon>Rhabditina</taxon>
        <taxon>Rhabditomorpha</taxon>
        <taxon>Rhabditoidea</taxon>
        <taxon>Rhabditidae</taxon>
        <taxon>Peloderinae</taxon>
        <taxon>Caenorhabditis</taxon>
    </lineage>
</organism>